<dbReference type="AlphaFoldDB" id="A0A5B7KFZ2"/>
<comment type="caution">
    <text evidence="2">The sequence shown here is derived from an EMBL/GenBank/DDBJ whole genome shotgun (WGS) entry which is preliminary data.</text>
</comment>
<protein>
    <submittedName>
        <fullName evidence="2">Uncharacterized protein</fullName>
    </submittedName>
</protein>
<sequence>MSHLGLAAELGEVSNVPTRATRVKQNTESSQAGRDLYTSATNGNGDAACFLPCTGDTKHAAAPHQMIRLTLMCPVSERVSLRKCQHTHSRSTRACFPHAGQKDTWKWSSPSRTLLRRVREGMEGEGREGREADSRKEAGGSREQAASDTRPPHQGCNTIRSAPLT</sequence>
<reference evidence="2 3" key="1">
    <citation type="submission" date="2019-05" db="EMBL/GenBank/DDBJ databases">
        <title>Another draft genome of Portunus trituberculatus and its Hox gene families provides insights of decapod evolution.</title>
        <authorList>
            <person name="Jeong J.-H."/>
            <person name="Song I."/>
            <person name="Kim S."/>
            <person name="Choi T."/>
            <person name="Kim D."/>
            <person name="Ryu S."/>
            <person name="Kim W."/>
        </authorList>
    </citation>
    <scope>NUCLEOTIDE SEQUENCE [LARGE SCALE GENOMIC DNA]</scope>
    <source>
        <tissue evidence="2">Muscle</tissue>
    </source>
</reference>
<evidence type="ECO:0000256" key="1">
    <source>
        <dbReference type="SAM" id="MobiDB-lite"/>
    </source>
</evidence>
<organism evidence="2 3">
    <name type="scientific">Portunus trituberculatus</name>
    <name type="common">Swimming crab</name>
    <name type="synonym">Neptunus trituberculatus</name>
    <dbReference type="NCBI Taxonomy" id="210409"/>
    <lineage>
        <taxon>Eukaryota</taxon>
        <taxon>Metazoa</taxon>
        <taxon>Ecdysozoa</taxon>
        <taxon>Arthropoda</taxon>
        <taxon>Crustacea</taxon>
        <taxon>Multicrustacea</taxon>
        <taxon>Malacostraca</taxon>
        <taxon>Eumalacostraca</taxon>
        <taxon>Eucarida</taxon>
        <taxon>Decapoda</taxon>
        <taxon>Pleocyemata</taxon>
        <taxon>Brachyura</taxon>
        <taxon>Eubrachyura</taxon>
        <taxon>Portunoidea</taxon>
        <taxon>Portunidae</taxon>
        <taxon>Portuninae</taxon>
        <taxon>Portunus</taxon>
    </lineage>
</organism>
<evidence type="ECO:0000313" key="2">
    <source>
        <dbReference type="EMBL" id="MPD04009.1"/>
    </source>
</evidence>
<name>A0A5B7KFZ2_PORTR</name>
<feature type="compositionally biased region" description="Basic and acidic residues" evidence="1">
    <location>
        <begin position="120"/>
        <end position="140"/>
    </location>
</feature>
<proteinExistence type="predicted"/>
<feature type="region of interest" description="Disordered" evidence="1">
    <location>
        <begin position="120"/>
        <end position="165"/>
    </location>
</feature>
<evidence type="ECO:0000313" key="3">
    <source>
        <dbReference type="Proteomes" id="UP000324222"/>
    </source>
</evidence>
<dbReference type="EMBL" id="VSRR010139055">
    <property type="protein sequence ID" value="MPD04009.1"/>
    <property type="molecule type" value="Genomic_DNA"/>
</dbReference>
<dbReference type="Proteomes" id="UP000324222">
    <property type="component" value="Unassembled WGS sequence"/>
</dbReference>
<feature type="compositionally biased region" description="Polar residues" evidence="1">
    <location>
        <begin position="155"/>
        <end position="165"/>
    </location>
</feature>
<gene>
    <name evidence="2" type="ORF">E2C01_099676</name>
</gene>
<accession>A0A5B7KFZ2</accession>
<keyword evidence="3" id="KW-1185">Reference proteome</keyword>